<dbReference type="PROSITE" id="PS50887">
    <property type="entry name" value="GGDEF"/>
    <property type="match status" value="1"/>
</dbReference>
<keyword evidence="4" id="KW-1185">Reference proteome</keyword>
<feature type="domain" description="GGDEF" evidence="2">
    <location>
        <begin position="379"/>
        <end position="516"/>
    </location>
</feature>
<dbReference type="CDD" id="cd01949">
    <property type="entry name" value="GGDEF"/>
    <property type="match status" value="1"/>
</dbReference>
<keyword evidence="1" id="KW-1133">Transmembrane helix</keyword>
<evidence type="ECO:0000313" key="4">
    <source>
        <dbReference type="Proteomes" id="UP000285120"/>
    </source>
</evidence>
<comment type="caution">
    <text evidence="3">The sequence shown here is derived from an EMBL/GenBank/DDBJ whole genome shotgun (WGS) entry which is preliminary data.</text>
</comment>
<dbReference type="Pfam" id="PF16927">
    <property type="entry name" value="HisKA_7TM"/>
    <property type="match status" value="1"/>
</dbReference>
<feature type="transmembrane region" description="Helical" evidence="1">
    <location>
        <begin position="209"/>
        <end position="234"/>
    </location>
</feature>
<dbReference type="NCBIfam" id="TIGR00254">
    <property type="entry name" value="GGDEF"/>
    <property type="match status" value="1"/>
</dbReference>
<proteinExistence type="predicted"/>
<name>A0A419V5C2_9BACL</name>
<dbReference type="GO" id="GO:0043709">
    <property type="term" value="P:cell adhesion involved in single-species biofilm formation"/>
    <property type="evidence" value="ECO:0007669"/>
    <property type="project" value="TreeGrafter"/>
</dbReference>
<dbReference type="InterPro" id="IPR050469">
    <property type="entry name" value="Diguanylate_Cyclase"/>
</dbReference>
<dbReference type="InterPro" id="IPR000160">
    <property type="entry name" value="GGDEF_dom"/>
</dbReference>
<gene>
    <name evidence="3" type="ORF">ATL39_0857</name>
</gene>
<evidence type="ECO:0000313" key="3">
    <source>
        <dbReference type="EMBL" id="RKD75160.1"/>
    </source>
</evidence>
<feature type="transmembrane region" description="Helical" evidence="1">
    <location>
        <begin position="176"/>
        <end position="197"/>
    </location>
</feature>
<dbReference type="Gene3D" id="3.30.70.270">
    <property type="match status" value="1"/>
</dbReference>
<evidence type="ECO:0000259" key="2">
    <source>
        <dbReference type="PROSITE" id="PS50887"/>
    </source>
</evidence>
<dbReference type="RefSeq" id="WP_120192060.1">
    <property type="nucleotide sequence ID" value="NZ_RAPK01000007.1"/>
</dbReference>
<dbReference type="PANTHER" id="PTHR45138">
    <property type="entry name" value="REGULATORY COMPONENTS OF SENSORY TRANSDUCTION SYSTEM"/>
    <property type="match status" value="1"/>
</dbReference>
<dbReference type="InterPro" id="IPR043128">
    <property type="entry name" value="Rev_trsase/Diguanyl_cyclase"/>
</dbReference>
<dbReference type="SMART" id="SM00267">
    <property type="entry name" value="GGDEF"/>
    <property type="match status" value="1"/>
</dbReference>
<feature type="transmembrane region" description="Helical" evidence="1">
    <location>
        <begin position="97"/>
        <end position="115"/>
    </location>
</feature>
<sequence>MGELSIYMSAVVFSGLLSLMLSLFAVFKIRSSPGGFYFILAALATALYSFSHVFRLSASSFENIRFWLNVEYLFIPFIPLFILLMCVRYVGLKIPSWLFQLLCALPVVTILMQQTSHLHTYFYSSVSFENNGPFPVLNLVPGPWYYMHAFFVFFCLLSSVLILMHQLQSVSPRYRVPTLLMAAGICIPILSGILHAYNLQPAGLDLAPVFLAVSFLFHGTALIMFPFFLVAPIARDRVFENMKEPVIVLNKQNMIIDYTRPMQKLLPVLNQSAIGQPVDKVLAGHQEFLKIIYQEKEEDFTWEIENGSYHFQPRFSLIYDKNNTDIGKIITLMDVTTRVEIEKELKELATIDSLTMLLNKAAFIEQANNANKALSRKGGYISIIMFDIDYFKQVNDTFGHEAGDRALRNVALTARDNLRASDIIGRYGGEEFIICLPDVPLKHAVRIAENLRQKIAASSITIGDQSITVTSSFGVASTYTSAGFHPPPLCPVAEQADKALYKAKSRGRNCVQSNLQLASSRRPEPEKKRNLF</sequence>
<dbReference type="GO" id="GO:1902201">
    <property type="term" value="P:negative regulation of bacterial-type flagellum-dependent cell motility"/>
    <property type="evidence" value="ECO:0007669"/>
    <property type="project" value="TreeGrafter"/>
</dbReference>
<dbReference type="SUPFAM" id="SSF55785">
    <property type="entry name" value="PYP-like sensor domain (PAS domain)"/>
    <property type="match status" value="1"/>
</dbReference>
<dbReference type="EMBL" id="RAPK01000007">
    <property type="protein sequence ID" value="RKD75160.1"/>
    <property type="molecule type" value="Genomic_DNA"/>
</dbReference>
<dbReference type="GO" id="GO:0005886">
    <property type="term" value="C:plasma membrane"/>
    <property type="evidence" value="ECO:0007669"/>
    <property type="project" value="TreeGrafter"/>
</dbReference>
<feature type="transmembrane region" description="Helical" evidence="1">
    <location>
        <begin position="144"/>
        <end position="164"/>
    </location>
</feature>
<feature type="transmembrane region" description="Helical" evidence="1">
    <location>
        <begin position="34"/>
        <end position="54"/>
    </location>
</feature>
<feature type="transmembrane region" description="Helical" evidence="1">
    <location>
        <begin position="6"/>
        <end position="27"/>
    </location>
</feature>
<dbReference type="Pfam" id="PF00990">
    <property type="entry name" value="GGDEF"/>
    <property type="match status" value="1"/>
</dbReference>
<keyword evidence="1" id="KW-0472">Membrane</keyword>
<dbReference type="InterPro" id="IPR031621">
    <property type="entry name" value="HisKA_7TM"/>
</dbReference>
<dbReference type="Proteomes" id="UP000285120">
    <property type="component" value="Unassembled WGS sequence"/>
</dbReference>
<dbReference type="AlphaFoldDB" id="A0A419V5C2"/>
<dbReference type="SUPFAM" id="SSF55073">
    <property type="entry name" value="Nucleotide cyclase"/>
    <property type="match status" value="1"/>
</dbReference>
<protein>
    <submittedName>
        <fullName evidence="3">Diguanylate cyclase (GGDEF)-like protein</fullName>
    </submittedName>
</protein>
<dbReference type="InterPro" id="IPR029787">
    <property type="entry name" value="Nucleotide_cyclase"/>
</dbReference>
<dbReference type="InterPro" id="IPR035965">
    <property type="entry name" value="PAS-like_dom_sf"/>
</dbReference>
<keyword evidence="1" id="KW-0812">Transmembrane</keyword>
<dbReference type="OrthoDB" id="9759607at2"/>
<dbReference type="Gene3D" id="3.30.450.20">
    <property type="entry name" value="PAS domain"/>
    <property type="match status" value="1"/>
</dbReference>
<reference evidence="3 4" key="1">
    <citation type="submission" date="2018-09" db="EMBL/GenBank/DDBJ databases">
        <title>Genomic Encyclopedia of Archaeal and Bacterial Type Strains, Phase II (KMG-II): from individual species to whole genera.</title>
        <authorList>
            <person name="Goeker M."/>
        </authorList>
    </citation>
    <scope>NUCLEOTIDE SEQUENCE [LARGE SCALE GENOMIC DNA]</scope>
    <source>
        <strain evidence="3 4">DSM 17008</strain>
    </source>
</reference>
<organism evidence="3 4">
    <name type="scientific">Sinobaca qinghaiensis</name>
    <dbReference type="NCBI Taxonomy" id="342944"/>
    <lineage>
        <taxon>Bacteria</taxon>
        <taxon>Bacillati</taxon>
        <taxon>Bacillota</taxon>
        <taxon>Bacilli</taxon>
        <taxon>Bacillales</taxon>
        <taxon>Sporolactobacillaceae</taxon>
        <taxon>Sinobaca</taxon>
    </lineage>
</organism>
<dbReference type="GO" id="GO:0052621">
    <property type="term" value="F:diguanylate cyclase activity"/>
    <property type="evidence" value="ECO:0007669"/>
    <property type="project" value="TreeGrafter"/>
</dbReference>
<dbReference type="PANTHER" id="PTHR45138:SF9">
    <property type="entry name" value="DIGUANYLATE CYCLASE DGCM-RELATED"/>
    <property type="match status" value="1"/>
</dbReference>
<accession>A0A419V5C2</accession>
<dbReference type="FunFam" id="3.30.70.270:FF:000001">
    <property type="entry name" value="Diguanylate cyclase domain protein"/>
    <property type="match status" value="1"/>
</dbReference>
<evidence type="ECO:0000256" key="1">
    <source>
        <dbReference type="SAM" id="Phobius"/>
    </source>
</evidence>
<feature type="transmembrane region" description="Helical" evidence="1">
    <location>
        <begin position="66"/>
        <end position="90"/>
    </location>
</feature>